<evidence type="ECO:0000313" key="5">
    <source>
        <dbReference type="Proteomes" id="UP001085076"/>
    </source>
</evidence>
<evidence type="ECO:0000256" key="2">
    <source>
        <dbReference type="RuleBase" id="RU000411"/>
    </source>
</evidence>
<dbReference type="InterPro" id="IPR042178">
    <property type="entry name" value="Serpin_sf_1"/>
</dbReference>
<name>A0A9D5C632_9LILI</name>
<dbReference type="Proteomes" id="UP001085076">
    <property type="component" value="Miscellaneous, Linkage group lg07"/>
</dbReference>
<dbReference type="InterPro" id="IPR000215">
    <property type="entry name" value="Serpin_fam"/>
</dbReference>
<comment type="similarity">
    <text evidence="1 2">Belongs to the serpin family.</text>
</comment>
<dbReference type="EMBL" id="JAGGNH010000007">
    <property type="protein sequence ID" value="KAJ0967206.1"/>
    <property type="molecule type" value="Genomic_DNA"/>
</dbReference>
<dbReference type="Pfam" id="PF00079">
    <property type="entry name" value="Serpin"/>
    <property type="match status" value="1"/>
</dbReference>
<dbReference type="CDD" id="cd02043">
    <property type="entry name" value="serpinP_plants"/>
    <property type="match status" value="1"/>
</dbReference>
<sequence length="385" mass="42744">MVDQCMVMGERVGVKEVAKGSNFVYSPASIGAGLSLAAIGGKGETLDEMLSFLGSESVADLKADSARLVGVIRSSEGEAEGGPMLSFVNGLWVDRSMLVMPEFAQVAAEVYKAVTKCVDFENQPDEVRKDVNDWVEKETNGIIKDLIPTDSITPLHRVILCNALYFKGAWQNKFDKFQTRPQNFHLLDGTIIQAPFMTSMQDQFISSFSDFQVLRLPFRRAGDNSRSFSMHVFLPNDLKSSLTPLMQRLSQEPDFIRQHTPKVEVSVGRFMLPKFKVSFGFEASEVLEDLGLKMPFSKYADFTGMALSLDGRRDLRLDKVHHKTSIEVDEDGVEAAAATGVVFILQCSRRPMNFVADHPFLFAVVEDQSGVVLFLGHVVNPLKVD</sequence>
<evidence type="ECO:0000259" key="3">
    <source>
        <dbReference type="SMART" id="SM00093"/>
    </source>
</evidence>
<evidence type="ECO:0000256" key="1">
    <source>
        <dbReference type="ARBA" id="ARBA00009500"/>
    </source>
</evidence>
<protein>
    <recommendedName>
        <fullName evidence="3">Serpin domain-containing protein</fullName>
    </recommendedName>
</protein>
<dbReference type="InterPro" id="IPR042185">
    <property type="entry name" value="Serpin_sf_2"/>
</dbReference>
<dbReference type="PROSITE" id="PS00284">
    <property type="entry name" value="SERPIN"/>
    <property type="match status" value="1"/>
</dbReference>
<dbReference type="OrthoDB" id="1063785at2759"/>
<comment type="caution">
    <text evidence="4">The sequence shown here is derived from an EMBL/GenBank/DDBJ whole genome shotgun (WGS) entry which is preliminary data.</text>
</comment>
<dbReference type="SUPFAM" id="SSF56574">
    <property type="entry name" value="Serpins"/>
    <property type="match status" value="1"/>
</dbReference>
<reference evidence="4" key="1">
    <citation type="submission" date="2021-03" db="EMBL/GenBank/DDBJ databases">
        <authorList>
            <person name="Li Z."/>
            <person name="Yang C."/>
        </authorList>
    </citation>
    <scope>NUCLEOTIDE SEQUENCE</scope>
    <source>
        <strain evidence="4">Dzin_1.0</strain>
        <tissue evidence="4">Leaf</tissue>
    </source>
</reference>
<dbReference type="InterPro" id="IPR023795">
    <property type="entry name" value="Serpin_CS"/>
</dbReference>
<dbReference type="SMART" id="SM00093">
    <property type="entry name" value="SERPIN"/>
    <property type="match status" value="1"/>
</dbReference>
<organism evidence="4 5">
    <name type="scientific">Dioscorea zingiberensis</name>
    <dbReference type="NCBI Taxonomy" id="325984"/>
    <lineage>
        <taxon>Eukaryota</taxon>
        <taxon>Viridiplantae</taxon>
        <taxon>Streptophyta</taxon>
        <taxon>Embryophyta</taxon>
        <taxon>Tracheophyta</taxon>
        <taxon>Spermatophyta</taxon>
        <taxon>Magnoliopsida</taxon>
        <taxon>Liliopsida</taxon>
        <taxon>Dioscoreales</taxon>
        <taxon>Dioscoreaceae</taxon>
        <taxon>Dioscorea</taxon>
    </lineage>
</organism>
<proteinExistence type="inferred from homology"/>
<gene>
    <name evidence="4" type="ORF">J5N97_024123</name>
</gene>
<feature type="domain" description="Serpin" evidence="3">
    <location>
        <begin position="15"/>
        <end position="381"/>
    </location>
</feature>
<dbReference type="Gene3D" id="2.30.39.10">
    <property type="entry name" value="Alpha-1-antitrypsin, domain 1"/>
    <property type="match status" value="1"/>
</dbReference>
<dbReference type="Gene3D" id="3.30.497.10">
    <property type="entry name" value="Antithrombin, subunit I, domain 2"/>
    <property type="match status" value="1"/>
</dbReference>
<dbReference type="PANTHER" id="PTHR11461:SF203">
    <property type="entry name" value="SERPIN-Z12-RELATED"/>
    <property type="match status" value="1"/>
</dbReference>
<dbReference type="GO" id="GO:0004867">
    <property type="term" value="F:serine-type endopeptidase inhibitor activity"/>
    <property type="evidence" value="ECO:0007669"/>
    <property type="project" value="InterPro"/>
</dbReference>
<dbReference type="InterPro" id="IPR023796">
    <property type="entry name" value="Serpin_dom"/>
</dbReference>
<dbReference type="InterPro" id="IPR036186">
    <property type="entry name" value="Serpin_sf"/>
</dbReference>
<dbReference type="GO" id="GO:0005615">
    <property type="term" value="C:extracellular space"/>
    <property type="evidence" value="ECO:0007669"/>
    <property type="project" value="InterPro"/>
</dbReference>
<reference evidence="4" key="2">
    <citation type="journal article" date="2022" name="Hortic Res">
        <title>The genome of Dioscorea zingiberensis sheds light on the biosynthesis, origin and evolution of the medicinally important diosgenin saponins.</title>
        <authorList>
            <person name="Li Y."/>
            <person name="Tan C."/>
            <person name="Li Z."/>
            <person name="Guo J."/>
            <person name="Li S."/>
            <person name="Chen X."/>
            <person name="Wang C."/>
            <person name="Dai X."/>
            <person name="Yang H."/>
            <person name="Song W."/>
            <person name="Hou L."/>
            <person name="Xu J."/>
            <person name="Tong Z."/>
            <person name="Xu A."/>
            <person name="Yuan X."/>
            <person name="Wang W."/>
            <person name="Yang Q."/>
            <person name="Chen L."/>
            <person name="Sun Z."/>
            <person name="Wang K."/>
            <person name="Pan B."/>
            <person name="Chen J."/>
            <person name="Bao Y."/>
            <person name="Liu F."/>
            <person name="Qi X."/>
            <person name="Gang D.R."/>
            <person name="Wen J."/>
            <person name="Li J."/>
        </authorList>
    </citation>
    <scope>NUCLEOTIDE SEQUENCE</scope>
    <source>
        <strain evidence="4">Dzin_1.0</strain>
    </source>
</reference>
<accession>A0A9D5C632</accession>
<dbReference type="AlphaFoldDB" id="A0A9D5C632"/>
<dbReference type="PANTHER" id="PTHR11461">
    <property type="entry name" value="SERINE PROTEASE INHIBITOR, SERPIN"/>
    <property type="match status" value="1"/>
</dbReference>
<evidence type="ECO:0000313" key="4">
    <source>
        <dbReference type="EMBL" id="KAJ0967206.1"/>
    </source>
</evidence>
<keyword evidence="5" id="KW-1185">Reference proteome</keyword>